<gene>
    <name evidence="4" type="ORF">RFN28_34360</name>
</gene>
<keyword evidence="5" id="KW-1185">Reference proteome</keyword>
<comment type="caution">
    <text evidence="4">The sequence shown here is derived from an EMBL/GenBank/DDBJ whole genome shotgun (WGS) entry which is preliminary data.</text>
</comment>
<dbReference type="Proteomes" id="UP001287059">
    <property type="component" value="Unassembled WGS sequence"/>
</dbReference>
<evidence type="ECO:0000259" key="3">
    <source>
        <dbReference type="PROSITE" id="PS51900"/>
    </source>
</evidence>
<dbReference type="InterPro" id="IPR044068">
    <property type="entry name" value="CB"/>
</dbReference>
<name>A0ABU4Y959_9HYPH</name>
<feature type="domain" description="Core-binding (CB)" evidence="3">
    <location>
        <begin position="6"/>
        <end position="83"/>
    </location>
</feature>
<dbReference type="PROSITE" id="PS51900">
    <property type="entry name" value="CB"/>
    <property type="match status" value="1"/>
</dbReference>
<proteinExistence type="predicted"/>
<dbReference type="RefSeq" id="WP_320291553.1">
    <property type="nucleotide sequence ID" value="NZ_JAVIIW010000108.1"/>
</dbReference>
<keyword evidence="1" id="KW-0229">DNA integration</keyword>
<evidence type="ECO:0000313" key="4">
    <source>
        <dbReference type="EMBL" id="MDX8483478.1"/>
    </source>
</evidence>
<evidence type="ECO:0000313" key="5">
    <source>
        <dbReference type="Proteomes" id="UP001287059"/>
    </source>
</evidence>
<keyword evidence="2" id="KW-0238">DNA-binding</keyword>
<reference evidence="4 5" key="1">
    <citation type="submission" date="2023-08" db="EMBL/GenBank/DDBJ databases">
        <title>Implementing the SeqCode for naming new Mesorhizobium species isolated from Vachellia karroo root nodules.</title>
        <authorList>
            <person name="Van Lill M."/>
        </authorList>
    </citation>
    <scope>NUCLEOTIDE SEQUENCE [LARGE SCALE GENOMIC DNA]</scope>
    <source>
        <strain evidence="4 5">VK24D</strain>
    </source>
</reference>
<evidence type="ECO:0000256" key="2">
    <source>
        <dbReference type="PROSITE-ProRule" id="PRU01248"/>
    </source>
</evidence>
<dbReference type="EMBL" id="JAVIIW010000108">
    <property type="protein sequence ID" value="MDX8483478.1"/>
    <property type="molecule type" value="Genomic_DNA"/>
</dbReference>
<organism evidence="4 5">
    <name type="scientific">Mesorhizobium album</name>
    <dbReference type="NCBI Taxonomy" id="3072314"/>
    <lineage>
        <taxon>Bacteria</taxon>
        <taxon>Pseudomonadati</taxon>
        <taxon>Pseudomonadota</taxon>
        <taxon>Alphaproteobacteria</taxon>
        <taxon>Hyphomicrobiales</taxon>
        <taxon>Phyllobacteriaceae</taxon>
        <taxon>Mesorhizobium</taxon>
    </lineage>
</organism>
<protein>
    <recommendedName>
        <fullName evidence="3">Core-binding (CB) domain-containing protein</fullName>
    </recommendedName>
</protein>
<sequence>MTAFTRFLGEKAERYIELRQSLGYSFSKQAGTLRAFVRYVERAQFDAPATQTMALDFVLSFGGAANSRTTRHGVLRRFYEYLAVYDTQTETWSVESFPDPGRFRRRGSSASQSWRRSSTHVRAFRQASLSGGGRWLR</sequence>
<accession>A0ABU4Y959</accession>
<evidence type="ECO:0000256" key="1">
    <source>
        <dbReference type="ARBA" id="ARBA00022908"/>
    </source>
</evidence>